<accession>A0A833E4G2</accession>
<proteinExistence type="predicted"/>
<name>A0A833E4G2_9EURY</name>
<dbReference type="PROSITE" id="PS51257">
    <property type="entry name" value="PROKAR_LIPOPROTEIN"/>
    <property type="match status" value="1"/>
</dbReference>
<gene>
    <name evidence="1" type="ORF">EYH21_05795</name>
</gene>
<evidence type="ECO:0000313" key="1">
    <source>
        <dbReference type="EMBL" id="HIP91792.1"/>
    </source>
</evidence>
<protein>
    <recommendedName>
        <fullName evidence="3">Lipoprotein</fullName>
    </recommendedName>
</protein>
<organism evidence="1 2">
    <name type="scientific">Methanothermococcus okinawensis</name>
    <dbReference type="NCBI Taxonomy" id="155863"/>
    <lineage>
        <taxon>Archaea</taxon>
        <taxon>Methanobacteriati</taxon>
        <taxon>Methanobacteriota</taxon>
        <taxon>Methanomada group</taxon>
        <taxon>Methanococci</taxon>
        <taxon>Methanococcales</taxon>
        <taxon>Methanococcaceae</taxon>
        <taxon>Methanothermococcus</taxon>
    </lineage>
</organism>
<evidence type="ECO:0000313" key="2">
    <source>
        <dbReference type="Proteomes" id="UP000618343"/>
    </source>
</evidence>
<comment type="caution">
    <text evidence="1">The sequence shown here is derived from an EMBL/GenBank/DDBJ whole genome shotgun (WGS) entry which is preliminary data.</text>
</comment>
<sequence length="98" mass="10558">MNKKLVSLGIILVLIIGMVSISGCVKGLSKFAKGKKISKVVKDGGDELVTPAPVKTVTSKEIEKGEKEMIQPQVVRILSRENARESSQNSNSTNFSLT</sequence>
<dbReference type="AlphaFoldDB" id="A0A833E4G2"/>
<dbReference type="Proteomes" id="UP000618343">
    <property type="component" value="Unassembled WGS sequence"/>
</dbReference>
<reference evidence="1" key="1">
    <citation type="journal article" date="2020" name="ISME J.">
        <title>Gammaproteobacteria mediating utilization of methyl-, sulfur- and petroleum organic compounds in deep ocean hydrothermal plumes.</title>
        <authorList>
            <person name="Zhou Z."/>
            <person name="Liu Y."/>
            <person name="Pan J."/>
            <person name="Cron B.R."/>
            <person name="Toner B.M."/>
            <person name="Anantharaman K."/>
            <person name="Breier J.A."/>
            <person name="Dick G.J."/>
            <person name="Li M."/>
        </authorList>
    </citation>
    <scope>NUCLEOTIDE SEQUENCE</scope>
    <source>
        <strain evidence="1">SZUA-1471</strain>
    </source>
</reference>
<dbReference type="EMBL" id="DQUO01000068">
    <property type="protein sequence ID" value="HIP91792.1"/>
    <property type="molecule type" value="Genomic_DNA"/>
</dbReference>
<evidence type="ECO:0008006" key="3">
    <source>
        <dbReference type="Google" id="ProtNLM"/>
    </source>
</evidence>